<accession>A0ABT9J078</accession>
<name>A0ABT9J078_9BACL</name>
<sequence>MKKILALGIAGGLLASSIGLSGVVETNASTEVAPQVIQQQSKAMTQILDIHKQLAEIEANEDAKGVWGDKVSELGPIDLENDFDYIDEKTGLGFYYNAETGEYVNKLLTIKIDVNTDKIYDMKTGEELTSIIDINDLLFVYDPKVDIHISVDNRPEKFFELLHDELGYVPNVISDDSSN</sequence>
<evidence type="ECO:0000256" key="1">
    <source>
        <dbReference type="SAM" id="SignalP"/>
    </source>
</evidence>
<proteinExistence type="predicted"/>
<feature type="chain" id="PRO_5046194839" description="DUF4309 domain-containing protein" evidence="1">
    <location>
        <begin position="22"/>
        <end position="179"/>
    </location>
</feature>
<gene>
    <name evidence="2" type="ORF">Q5Y73_12990</name>
</gene>
<reference evidence="2 3" key="1">
    <citation type="submission" date="2023-08" db="EMBL/GenBank/DDBJ databases">
        <authorList>
            <person name="Park J.-S."/>
        </authorList>
    </citation>
    <scope>NUCLEOTIDE SEQUENCE [LARGE SCALE GENOMIC DNA]</scope>
    <source>
        <strain evidence="2 3">2205SS18-9</strain>
    </source>
</reference>
<evidence type="ECO:0008006" key="4">
    <source>
        <dbReference type="Google" id="ProtNLM"/>
    </source>
</evidence>
<evidence type="ECO:0000313" key="2">
    <source>
        <dbReference type="EMBL" id="MDP5275029.1"/>
    </source>
</evidence>
<organism evidence="2 3">
    <name type="scientific">Chengkuizengella axinellae</name>
    <dbReference type="NCBI Taxonomy" id="3064388"/>
    <lineage>
        <taxon>Bacteria</taxon>
        <taxon>Bacillati</taxon>
        <taxon>Bacillota</taxon>
        <taxon>Bacilli</taxon>
        <taxon>Bacillales</taxon>
        <taxon>Paenibacillaceae</taxon>
        <taxon>Chengkuizengella</taxon>
    </lineage>
</organism>
<keyword evidence="1" id="KW-0732">Signal</keyword>
<comment type="caution">
    <text evidence="2">The sequence shown here is derived from an EMBL/GenBank/DDBJ whole genome shotgun (WGS) entry which is preliminary data.</text>
</comment>
<protein>
    <recommendedName>
        <fullName evidence="4">DUF4309 domain-containing protein</fullName>
    </recommendedName>
</protein>
<dbReference type="RefSeq" id="WP_305992338.1">
    <property type="nucleotide sequence ID" value="NZ_JAVAMP010000005.1"/>
</dbReference>
<evidence type="ECO:0000313" key="3">
    <source>
        <dbReference type="Proteomes" id="UP001231941"/>
    </source>
</evidence>
<dbReference type="Proteomes" id="UP001231941">
    <property type="component" value="Unassembled WGS sequence"/>
</dbReference>
<feature type="signal peptide" evidence="1">
    <location>
        <begin position="1"/>
        <end position="21"/>
    </location>
</feature>
<keyword evidence="3" id="KW-1185">Reference proteome</keyword>
<dbReference type="EMBL" id="JAVAMP010000005">
    <property type="protein sequence ID" value="MDP5275029.1"/>
    <property type="molecule type" value="Genomic_DNA"/>
</dbReference>